<gene>
    <name evidence="5" type="ORF">PHYBLDRAFT_159674</name>
</gene>
<evidence type="ECO:0000256" key="2">
    <source>
        <dbReference type="ARBA" id="ARBA00008796"/>
    </source>
</evidence>
<comment type="function">
    <text evidence="1">Ornithine decarboxylase (ODC) antizyme protein that negatively regulates ODC activity and intracellular polyamine biosynthesis in response to increased intracellular polyamine levels. Binds to ODC monomers, inhibiting the assembly of the functional ODC homodimer, and targets the monomers for ubiquitin-independent proteolytic destruction by the 26S proteasome.</text>
</comment>
<accession>A0A162PKL1</accession>
<protein>
    <submittedName>
        <fullName evidence="5">Uncharacterized protein</fullName>
    </submittedName>
</protein>
<dbReference type="AlphaFoldDB" id="A0A162PKL1"/>
<dbReference type="Gene3D" id="3.40.630.60">
    <property type="match status" value="1"/>
</dbReference>
<sequence>MLLANSKEYIPLKQISKSIRYALGSSYAFDPTNESSNPGLTESVASIVETHMMSLESITPKEPSDLLMFPFLDSPSSVEHLVIASKTLSGNTRLIQCYVFMVNDTVFVTLPHHITYCDGWQQGELQACMAYLIDLAELRPGCNSLIIMLDNHQDSLVDLRAFMYMGFVLLDCSVYKQDPSWTFALYELGTN</sequence>
<dbReference type="RefSeq" id="XP_018287796.1">
    <property type="nucleotide sequence ID" value="XM_018434035.1"/>
</dbReference>
<dbReference type="GO" id="GO:0075523">
    <property type="term" value="P:viral translational frameshifting"/>
    <property type="evidence" value="ECO:0007669"/>
    <property type="project" value="UniProtKB-KW"/>
</dbReference>
<dbReference type="InterPro" id="IPR038581">
    <property type="entry name" value="ODC_AZ_sf"/>
</dbReference>
<proteinExistence type="inferred from homology"/>
<keyword evidence="6" id="KW-1185">Reference proteome</keyword>
<dbReference type="EMBL" id="KV440990">
    <property type="protein sequence ID" value="OAD69756.1"/>
    <property type="molecule type" value="Genomic_DNA"/>
</dbReference>
<keyword evidence="4" id="KW-0688">Ribosomal frameshifting</keyword>
<reference evidence="6" key="1">
    <citation type="submission" date="2015-06" db="EMBL/GenBank/DDBJ databases">
        <title>Expansion of signal transduction pathways in fungi by whole-genome duplication.</title>
        <authorList>
            <consortium name="DOE Joint Genome Institute"/>
            <person name="Corrochano L.M."/>
            <person name="Kuo A."/>
            <person name="Marcet-Houben M."/>
            <person name="Polaino S."/>
            <person name="Salamov A."/>
            <person name="Villalobos J.M."/>
            <person name="Alvarez M.I."/>
            <person name="Avalos J."/>
            <person name="Benito E.P."/>
            <person name="Benoit I."/>
            <person name="Burger G."/>
            <person name="Camino L.P."/>
            <person name="Canovas D."/>
            <person name="Cerda-Olmedo E."/>
            <person name="Cheng J.-F."/>
            <person name="Dominguez A."/>
            <person name="Elias M."/>
            <person name="Eslava A.P."/>
            <person name="Glaser F."/>
            <person name="Grimwood J."/>
            <person name="Gutierrez G."/>
            <person name="Heitman J."/>
            <person name="Henrissat B."/>
            <person name="Iturriaga E.A."/>
            <person name="Lang B.F."/>
            <person name="Lavin J.L."/>
            <person name="Lee S."/>
            <person name="Li W."/>
            <person name="Lindquist E."/>
            <person name="Lopez-Garcia S."/>
            <person name="Luque E.M."/>
            <person name="Marcos A.T."/>
            <person name="Martin J."/>
            <person name="McCluskey K."/>
            <person name="Medina H.R."/>
            <person name="Miralles-Duran A."/>
            <person name="Miyazaki A."/>
            <person name="Munoz-Torres E."/>
            <person name="Oguiza J.A."/>
            <person name="Ohm R."/>
            <person name="Olmedo M."/>
            <person name="Orejas M."/>
            <person name="Ortiz-Castellanos L."/>
            <person name="Pisabarro A.G."/>
            <person name="Rodriguez-Romero J."/>
            <person name="Ruiz-Herrera J."/>
            <person name="Ruiz-Vazquez R."/>
            <person name="Sanz C."/>
            <person name="Schackwitz W."/>
            <person name="Schmutz J."/>
            <person name="Shahriari M."/>
            <person name="Shelest E."/>
            <person name="Silva-Franco F."/>
            <person name="Soanes D."/>
            <person name="Syed K."/>
            <person name="Tagua V.G."/>
            <person name="Talbot N.J."/>
            <person name="Thon M."/>
            <person name="De vries R.P."/>
            <person name="Wiebenga A."/>
            <person name="Yadav J.S."/>
            <person name="Braun E.L."/>
            <person name="Baker S."/>
            <person name="Garre V."/>
            <person name="Horwitz B."/>
            <person name="Torres-Martinez S."/>
            <person name="Idnurm A."/>
            <person name="Herrera-Estrella A."/>
            <person name="Gabaldon T."/>
            <person name="Grigoriev I.V."/>
        </authorList>
    </citation>
    <scope>NUCLEOTIDE SEQUENCE [LARGE SCALE GENOMIC DNA]</scope>
    <source>
        <strain evidence="6">NRRL 1555(-)</strain>
    </source>
</reference>
<dbReference type="SUPFAM" id="SSF55729">
    <property type="entry name" value="Acyl-CoA N-acyltransferases (Nat)"/>
    <property type="match status" value="1"/>
</dbReference>
<dbReference type="OrthoDB" id="5959761at2759"/>
<dbReference type="InParanoid" id="A0A162PKL1"/>
<name>A0A162PKL1_PHYB8</name>
<dbReference type="Proteomes" id="UP000077315">
    <property type="component" value="Unassembled WGS sequence"/>
</dbReference>
<comment type="similarity">
    <text evidence="2">Belongs to the ODC antizyme family.</text>
</comment>
<dbReference type="VEuPathDB" id="FungiDB:PHYBLDRAFT_159674"/>
<comment type="subunit">
    <text evidence="3">Interacts with ODC and thereby sterically blocks ODC homodimerization.</text>
</comment>
<evidence type="ECO:0000313" key="6">
    <source>
        <dbReference type="Proteomes" id="UP000077315"/>
    </source>
</evidence>
<dbReference type="InterPro" id="IPR002993">
    <property type="entry name" value="ODC_AZ"/>
</dbReference>
<dbReference type="GO" id="GO:0008073">
    <property type="term" value="F:ornithine decarboxylase inhibitor activity"/>
    <property type="evidence" value="ECO:0007669"/>
    <property type="project" value="InterPro"/>
</dbReference>
<evidence type="ECO:0000313" key="5">
    <source>
        <dbReference type="EMBL" id="OAD69756.1"/>
    </source>
</evidence>
<evidence type="ECO:0000256" key="3">
    <source>
        <dbReference type="ARBA" id="ARBA00011486"/>
    </source>
</evidence>
<dbReference type="GeneID" id="28994941"/>
<organism evidence="5 6">
    <name type="scientific">Phycomyces blakesleeanus (strain ATCC 8743b / DSM 1359 / FGSC 10004 / NBRC 33097 / NRRL 1555)</name>
    <dbReference type="NCBI Taxonomy" id="763407"/>
    <lineage>
        <taxon>Eukaryota</taxon>
        <taxon>Fungi</taxon>
        <taxon>Fungi incertae sedis</taxon>
        <taxon>Mucoromycota</taxon>
        <taxon>Mucoromycotina</taxon>
        <taxon>Mucoromycetes</taxon>
        <taxon>Mucorales</taxon>
        <taxon>Phycomycetaceae</taxon>
        <taxon>Phycomyces</taxon>
    </lineage>
</organism>
<dbReference type="Pfam" id="PF02100">
    <property type="entry name" value="ODC_AZ"/>
    <property type="match status" value="1"/>
</dbReference>
<dbReference type="InterPro" id="IPR016181">
    <property type="entry name" value="Acyl_CoA_acyltransferase"/>
</dbReference>
<evidence type="ECO:0000256" key="1">
    <source>
        <dbReference type="ARBA" id="ARBA00002307"/>
    </source>
</evidence>
<evidence type="ECO:0000256" key="4">
    <source>
        <dbReference type="ARBA" id="ARBA00022758"/>
    </source>
</evidence>